<protein>
    <submittedName>
        <fullName evidence="1">Uncharacterized protein</fullName>
    </submittedName>
</protein>
<accession>A0AAV4DTV2</accession>
<reference evidence="1 2" key="1">
    <citation type="journal article" date="2021" name="Elife">
        <title>Chloroplast acquisition without the gene transfer in kleptoplastic sea slugs, Plakobranchus ocellatus.</title>
        <authorList>
            <person name="Maeda T."/>
            <person name="Takahashi S."/>
            <person name="Yoshida T."/>
            <person name="Shimamura S."/>
            <person name="Takaki Y."/>
            <person name="Nagai Y."/>
            <person name="Toyoda A."/>
            <person name="Suzuki Y."/>
            <person name="Arimoto A."/>
            <person name="Ishii H."/>
            <person name="Satoh N."/>
            <person name="Nishiyama T."/>
            <person name="Hasebe M."/>
            <person name="Maruyama T."/>
            <person name="Minagawa J."/>
            <person name="Obokata J."/>
            <person name="Shigenobu S."/>
        </authorList>
    </citation>
    <scope>NUCLEOTIDE SEQUENCE [LARGE SCALE GENOMIC DNA]</scope>
</reference>
<dbReference type="Proteomes" id="UP000735302">
    <property type="component" value="Unassembled WGS sequence"/>
</dbReference>
<dbReference type="EMBL" id="BLXT01008339">
    <property type="protein sequence ID" value="GFO47511.1"/>
    <property type="molecule type" value="Genomic_DNA"/>
</dbReference>
<proteinExistence type="predicted"/>
<gene>
    <name evidence="1" type="ORF">PoB_007401600</name>
</gene>
<sequence>MQGFQAHPSRCEQEQYARIFSSGAHQSCNAMKQLNPFGQQFLLARTNKPSSKGDNNILVSKASAVFAAWMLSYPHNTRLKPRLPVTS</sequence>
<evidence type="ECO:0000313" key="1">
    <source>
        <dbReference type="EMBL" id="GFO47511.1"/>
    </source>
</evidence>
<organism evidence="1 2">
    <name type="scientific">Plakobranchus ocellatus</name>
    <dbReference type="NCBI Taxonomy" id="259542"/>
    <lineage>
        <taxon>Eukaryota</taxon>
        <taxon>Metazoa</taxon>
        <taxon>Spiralia</taxon>
        <taxon>Lophotrochozoa</taxon>
        <taxon>Mollusca</taxon>
        <taxon>Gastropoda</taxon>
        <taxon>Heterobranchia</taxon>
        <taxon>Euthyneura</taxon>
        <taxon>Panpulmonata</taxon>
        <taxon>Sacoglossa</taxon>
        <taxon>Placobranchoidea</taxon>
        <taxon>Plakobranchidae</taxon>
        <taxon>Plakobranchus</taxon>
    </lineage>
</organism>
<dbReference type="AlphaFoldDB" id="A0AAV4DTV2"/>
<comment type="caution">
    <text evidence="1">The sequence shown here is derived from an EMBL/GenBank/DDBJ whole genome shotgun (WGS) entry which is preliminary data.</text>
</comment>
<evidence type="ECO:0000313" key="2">
    <source>
        <dbReference type="Proteomes" id="UP000735302"/>
    </source>
</evidence>
<keyword evidence="2" id="KW-1185">Reference proteome</keyword>
<name>A0AAV4DTV2_9GAST</name>